<keyword evidence="5" id="KW-0732">Signal</keyword>
<feature type="chain" id="PRO_5045422209" description="Cytochrome c domain-containing protein" evidence="5">
    <location>
        <begin position="21"/>
        <end position="413"/>
    </location>
</feature>
<dbReference type="PIRSF" id="PIRSF028099">
    <property type="entry name" value="DUF1111"/>
    <property type="match status" value="1"/>
</dbReference>
<evidence type="ECO:0000256" key="5">
    <source>
        <dbReference type="SAM" id="SignalP"/>
    </source>
</evidence>
<dbReference type="Proteomes" id="UP000584642">
    <property type="component" value="Unassembled WGS sequence"/>
</dbReference>
<evidence type="ECO:0000256" key="4">
    <source>
        <dbReference type="PROSITE-ProRule" id="PRU00433"/>
    </source>
</evidence>
<comment type="caution">
    <text evidence="7">The sequence shown here is derived from an EMBL/GenBank/DDBJ whole genome shotgun (WGS) entry which is preliminary data.</text>
</comment>
<accession>A0ABX2T903</accession>
<sequence>MTARLLLLLLLLLAPAAALADRGLDLEIGKALFERLWVEAPASTRAADGLGPLYNARSCAACHPAAGRGRPPAGDDPEDQGIGFAIRLGNDPVYGRQVQIHGVTGHTAEGRVAATWQDEKVAFPDGHVVVLRRPTFTVTGLGFGPITAAVSARVAPPVRGMGALEAIPEAAILALADPEDRDGDGVSGRAARVPAPGGGMALGRFGRKASHATLESQDSDAFFLDIGMSTPLHRDPWGDCTPTQTACRAAPHGDQPQFGGLEIPGEVLALVDGYLRALPPPGDRKPEGEGAALFTATGCAACHTPRFDTGQFDTGGGPVHPYSDLLLHDMGPDLADGLDEPGGTGAEWRTAPLWGLNRLAADEGRLALLHDGRARGVEEAILWHGGEAARARERYRGLSRADRDRLLRFLRSL</sequence>
<evidence type="ECO:0000256" key="2">
    <source>
        <dbReference type="ARBA" id="ARBA00022723"/>
    </source>
</evidence>
<evidence type="ECO:0000313" key="7">
    <source>
        <dbReference type="EMBL" id="NYZ19731.1"/>
    </source>
</evidence>
<gene>
    <name evidence="7" type="ORF">HND93_08410</name>
</gene>
<dbReference type="InterPro" id="IPR036909">
    <property type="entry name" value="Cyt_c-like_dom_sf"/>
</dbReference>
<evidence type="ECO:0000313" key="8">
    <source>
        <dbReference type="Proteomes" id="UP000584642"/>
    </source>
</evidence>
<protein>
    <recommendedName>
        <fullName evidence="6">Cytochrome c domain-containing protein</fullName>
    </recommendedName>
</protein>
<dbReference type="SUPFAM" id="SSF46626">
    <property type="entry name" value="Cytochrome c"/>
    <property type="match status" value="1"/>
</dbReference>
<feature type="domain" description="Cytochrome c" evidence="6">
    <location>
        <begin position="285"/>
        <end position="413"/>
    </location>
</feature>
<dbReference type="RefSeq" id="WP_180281500.1">
    <property type="nucleotide sequence ID" value="NZ_JABFDB010000004.1"/>
</dbReference>
<keyword evidence="2 4" id="KW-0479">Metal-binding</keyword>
<feature type="signal peptide" evidence="5">
    <location>
        <begin position="1"/>
        <end position="20"/>
    </location>
</feature>
<name>A0ABX2T903_9PROT</name>
<evidence type="ECO:0000259" key="6">
    <source>
        <dbReference type="PROSITE" id="PS51007"/>
    </source>
</evidence>
<dbReference type="InterPro" id="IPR051395">
    <property type="entry name" value="Cytochrome_c_Peroxidase/MauG"/>
</dbReference>
<dbReference type="PROSITE" id="PS51007">
    <property type="entry name" value="CYTC"/>
    <property type="match status" value="1"/>
</dbReference>
<evidence type="ECO:0000256" key="3">
    <source>
        <dbReference type="ARBA" id="ARBA00023004"/>
    </source>
</evidence>
<keyword evidence="3 4" id="KW-0408">Iron</keyword>
<dbReference type="EMBL" id="JABFDB010000004">
    <property type="protein sequence ID" value="NYZ19731.1"/>
    <property type="molecule type" value="Genomic_DNA"/>
</dbReference>
<evidence type="ECO:0000256" key="1">
    <source>
        <dbReference type="ARBA" id="ARBA00022617"/>
    </source>
</evidence>
<proteinExistence type="predicted"/>
<keyword evidence="1 4" id="KW-0349">Heme</keyword>
<dbReference type="Pfam" id="PF06537">
    <property type="entry name" value="DHOR"/>
    <property type="match status" value="2"/>
</dbReference>
<dbReference type="Gene3D" id="1.10.760.10">
    <property type="entry name" value="Cytochrome c-like domain"/>
    <property type="match status" value="1"/>
</dbReference>
<reference evidence="7 8" key="1">
    <citation type="submission" date="2020-05" db="EMBL/GenBank/DDBJ databases">
        <title>Azospirillum oleiclasticum sp. nov, a nitrogen-fixing and heavy crude oil-emulsifying bacterium isolated from the crude oil of Yumen Oilfield.</title>
        <authorList>
            <person name="Wu D."/>
            <person name="Cai M."/>
            <person name="Zhang X."/>
        </authorList>
    </citation>
    <scope>NUCLEOTIDE SEQUENCE [LARGE SCALE GENOMIC DNA]</scope>
    <source>
        <strain evidence="7 8">ROY-1-1-2</strain>
    </source>
</reference>
<dbReference type="PANTHER" id="PTHR30600">
    <property type="entry name" value="CYTOCHROME C PEROXIDASE-RELATED"/>
    <property type="match status" value="1"/>
</dbReference>
<organism evidence="7 8">
    <name type="scientific">Azospirillum oleiclasticum</name>
    <dbReference type="NCBI Taxonomy" id="2735135"/>
    <lineage>
        <taxon>Bacteria</taxon>
        <taxon>Pseudomonadati</taxon>
        <taxon>Pseudomonadota</taxon>
        <taxon>Alphaproteobacteria</taxon>
        <taxon>Rhodospirillales</taxon>
        <taxon>Azospirillaceae</taxon>
        <taxon>Azospirillum</taxon>
    </lineage>
</organism>
<keyword evidence="8" id="KW-1185">Reference proteome</keyword>
<dbReference type="InterPro" id="IPR010538">
    <property type="entry name" value="DHOR"/>
</dbReference>
<dbReference type="PANTHER" id="PTHR30600:SF4">
    <property type="entry name" value="CYTOCHROME C DOMAIN-CONTAINING PROTEIN"/>
    <property type="match status" value="1"/>
</dbReference>
<dbReference type="InterPro" id="IPR009056">
    <property type="entry name" value="Cyt_c-like_dom"/>
</dbReference>